<evidence type="ECO:0000259" key="5">
    <source>
        <dbReference type="Pfam" id="PF25051"/>
    </source>
</evidence>
<dbReference type="CDD" id="cd22247">
    <property type="entry name" value="MCM8_WHD"/>
    <property type="match status" value="1"/>
</dbReference>
<evidence type="ECO:0000256" key="1">
    <source>
        <dbReference type="ARBA" id="ARBA00004123"/>
    </source>
</evidence>
<dbReference type="GO" id="GO:0005524">
    <property type="term" value="F:ATP binding"/>
    <property type="evidence" value="ECO:0007669"/>
    <property type="project" value="InterPro"/>
</dbReference>
<organism evidence="6">
    <name type="scientific">Anopheles funestus</name>
    <name type="common">African malaria mosquito</name>
    <dbReference type="NCBI Taxonomy" id="62324"/>
    <lineage>
        <taxon>Eukaryota</taxon>
        <taxon>Metazoa</taxon>
        <taxon>Ecdysozoa</taxon>
        <taxon>Arthropoda</taxon>
        <taxon>Hexapoda</taxon>
        <taxon>Insecta</taxon>
        <taxon>Pterygota</taxon>
        <taxon>Neoptera</taxon>
        <taxon>Endopterygota</taxon>
        <taxon>Diptera</taxon>
        <taxon>Nematocera</taxon>
        <taxon>Culicoidea</taxon>
        <taxon>Culicidae</taxon>
        <taxon>Anophelinae</taxon>
        <taxon>Anopheles</taxon>
    </lineage>
</organism>
<dbReference type="AlphaFoldDB" id="A0A4Y0BPQ4"/>
<feature type="domain" description="MCM AAA-lid" evidence="4">
    <location>
        <begin position="80"/>
        <end position="161"/>
    </location>
</feature>
<dbReference type="EnsemblMetazoa" id="AFUN021353-RA">
    <property type="protein sequence ID" value="AFUN021353-PA"/>
    <property type="gene ID" value="AFUN021353"/>
</dbReference>
<dbReference type="PANTHER" id="PTHR11630">
    <property type="entry name" value="DNA REPLICATION LICENSING FACTOR MCM FAMILY MEMBER"/>
    <property type="match status" value="1"/>
</dbReference>
<reference evidence="6" key="1">
    <citation type="submission" date="2020-05" db="UniProtKB">
        <authorList>
            <consortium name="EnsemblMetazoa"/>
        </authorList>
    </citation>
    <scope>IDENTIFICATION</scope>
    <source>
        <strain evidence="6">FUMOZ</strain>
    </source>
</reference>
<dbReference type="VEuPathDB" id="VectorBase:AFUN021353"/>
<dbReference type="Pfam" id="PF25051">
    <property type="entry name" value="WHD_MCM8"/>
    <property type="match status" value="1"/>
</dbReference>
<dbReference type="InterPro" id="IPR027417">
    <property type="entry name" value="P-loop_NTPase"/>
</dbReference>
<dbReference type="GO" id="GO:0003697">
    <property type="term" value="F:single-stranded DNA binding"/>
    <property type="evidence" value="ECO:0007669"/>
    <property type="project" value="TreeGrafter"/>
</dbReference>
<dbReference type="GO" id="GO:0042555">
    <property type="term" value="C:MCM complex"/>
    <property type="evidence" value="ECO:0007669"/>
    <property type="project" value="TreeGrafter"/>
</dbReference>
<dbReference type="GO" id="GO:0005634">
    <property type="term" value="C:nucleus"/>
    <property type="evidence" value="ECO:0007669"/>
    <property type="project" value="UniProtKB-SubCell"/>
</dbReference>
<protein>
    <submittedName>
        <fullName evidence="6">MCM_lid domain-containing protein</fullName>
    </submittedName>
</protein>
<dbReference type="PANTHER" id="PTHR11630:SF47">
    <property type="entry name" value="DNA HELICASE MCM8"/>
    <property type="match status" value="1"/>
</dbReference>
<name>A0A4Y0BPQ4_ANOFN</name>
<feature type="domain" description="MCM8/REC winged helix" evidence="5">
    <location>
        <begin position="184"/>
        <end position="250"/>
    </location>
</feature>
<evidence type="ECO:0000313" key="6">
    <source>
        <dbReference type="EnsemblMetazoa" id="AFUN021353-PA"/>
    </source>
</evidence>
<dbReference type="VEuPathDB" id="VectorBase:AFUN2_003895"/>
<evidence type="ECO:0000256" key="3">
    <source>
        <dbReference type="ARBA" id="ARBA00023242"/>
    </source>
</evidence>
<dbReference type="STRING" id="62324.A0A4Y0BPQ4"/>
<accession>A0A4Y0BPQ4</accession>
<proteinExistence type="inferred from homology"/>
<dbReference type="Gene3D" id="3.40.50.300">
    <property type="entry name" value="P-loop containing nucleotide triphosphate hydrolases"/>
    <property type="match status" value="1"/>
</dbReference>
<dbReference type="InterPro" id="IPR031327">
    <property type="entry name" value="MCM"/>
</dbReference>
<dbReference type="InterPro" id="IPR056875">
    <property type="entry name" value="MCM8/REC_WHD"/>
</dbReference>
<dbReference type="GO" id="GO:0017116">
    <property type="term" value="F:single-stranded DNA helicase activity"/>
    <property type="evidence" value="ECO:0007669"/>
    <property type="project" value="TreeGrafter"/>
</dbReference>
<evidence type="ECO:0000259" key="4">
    <source>
        <dbReference type="Pfam" id="PF17855"/>
    </source>
</evidence>
<comment type="subcellular location">
    <subcellularLocation>
        <location evidence="1">Nucleus</location>
    </subcellularLocation>
</comment>
<dbReference type="InterPro" id="IPR041562">
    <property type="entry name" value="MCM_lid"/>
</dbReference>
<sequence>MFEVSKPFLDHFNIPRAFVERFALVFQMEDTFDPGEELICYNGVRLHFEKPSTTKCSLEIPLVRKLKLISGDHFDPLPIELVRKYIAYARQHCNPEFTDESTKLLEGFFSHMYSMPQWLNMTNGMKIAQIQNMVRARARIDLSAEISTEHVMDTIRIVSRSWYDKYDTDDRNPSVKLPAKQRTTKTATVRKFLDVLRNHSVELNKKLFTLNDLRKLINEVGVPGVEDEIVERLNMQGYLLKKSAGLYELLV</sequence>
<evidence type="ECO:0000256" key="2">
    <source>
        <dbReference type="ARBA" id="ARBA00008010"/>
    </source>
</evidence>
<keyword evidence="3" id="KW-0539">Nucleus</keyword>
<dbReference type="Pfam" id="PF17855">
    <property type="entry name" value="MCM_lid"/>
    <property type="match status" value="1"/>
</dbReference>
<dbReference type="GO" id="GO:0006310">
    <property type="term" value="P:DNA recombination"/>
    <property type="evidence" value="ECO:0007669"/>
    <property type="project" value="UniProtKB-ARBA"/>
</dbReference>
<comment type="similarity">
    <text evidence="2">Belongs to the MCM family.</text>
</comment>